<sequence>MWSYTYNGRRSAFGDAQRIFFSAASNDSGKRALATALERGTRSIYIGAPDDAPQLAKVKKAIRDVVATTILRRDELSIVCECSHLWNPTALRTKVVDLLAKLDVAYLDGLLLPASLLPPFETQLCVDELEHGWRQLVEMRNEGLVKRIGVSDFPVVFLEVLFDRFPTDRVEIICLSVHPLQPQRHVIRFAHAKQLDVLARCPTALPDTVAYADRERWLQLAASIAVSHASLTFKYTLPSETVQADTAVAVLSPPVDASVPMLPLKTPSQVAVKWLLQRGLVCVPMVEGDEPYSDENVADLFSLTHPFVHDVASAAPSKPYQFILSKDEMVAIGHLGAPH</sequence>
<dbReference type="InterPro" id="IPR036812">
    <property type="entry name" value="NAD(P)_OxRdtase_dom_sf"/>
</dbReference>
<dbReference type="Gene3D" id="3.20.20.100">
    <property type="entry name" value="NADP-dependent oxidoreductase domain"/>
    <property type="match status" value="1"/>
</dbReference>
<dbReference type="RefSeq" id="XP_008608142.1">
    <property type="nucleotide sequence ID" value="XM_008609920.1"/>
</dbReference>
<dbReference type="InterPro" id="IPR023210">
    <property type="entry name" value="NADP_OxRdtase_dom"/>
</dbReference>
<dbReference type="OrthoDB" id="416253at2759"/>
<dbReference type="PANTHER" id="PTHR11732">
    <property type="entry name" value="ALDO/KETO REDUCTASE"/>
    <property type="match status" value="1"/>
</dbReference>
<evidence type="ECO:0000313" key="3">
    <source>
        <dbReference type="Proteomes" id="UP000030762"/>
    </source>
</evidence>
<proteinExistence type="predicted"/>
<feature type="domain" description="NADP-dependent oxidoreductase" evidence="1">
    <location>
        <begin position="79"/>
        <end position="203"/>
    </location>
</feature>
<dbReference type="SUPFAM" id="SSF51430">
    <property type="entry name" value="NAD(P)-linked oxidoreductase"/>
    <property type="match status" value="1"/>
</dbReference>
<dbReference type="VEuPathDB" id="FungiDB:SDRG_04255"/>
<dbReference type="STRING" id="1156394.T0QX04"/>
<accession>T0QX04</accession>
<dbReference type="AlphaFoldDB" id="T0QX04"/>
<dbReference type="Proteomes" id="UP000030762">
    <property type="component" value="Unassembled WGS sequence"/>
</dbReference>
<gene>
    <name evidence="2" type="ORF">SDRG_04255</name>
</gene>
<dbReference type="GeneID" id="19944982"/>
<evidence type="ECO:0000259" key="1">
    <source>
        <dbReference type="Pfam" id="PF00248"/>
    </source>
</evidence>
<dbReference type="EMBL" id="JH767141">
    <property type="protein sequence ID" value="EQC38550.1"/>
    <property type="molecule type" value="Genomic_DNA"/>
</dbReference>
<dbReference type="GO" id="GO:0016491">
    <property type="term" value="F:oxidoreductase activity"/>
    <property type="evidence" value="ECO:0007669"/>
    <property type="project" value="InterPro"/>
</dbReference>
<dbReference type="Pfam" id="PF00248">
    <property type="entry name" value="Aldo_ket_red"/>
    <property type="match status" value="1"/>
</dbReference>
<dbReference type="InterPro" id="IPR020471">
    <property type="entry name" value="AKR"/>
</dbReference>
<dbReference type="InParanoid" id="T0QX04"/>
<evidence type="ECO:0000313" key="2">
    <source>
        <dbReference type="EMBL" id="EQC38550.1"/>
    </source>
</evidence>
<name>T0QX04_SAPDV</name>
<keyword evidence="3" id="KW-1185">Reference proteome</keyword>
<protein>
    <recommendedName>
        <fullName evidence="1">NADP-dependent oxidoreductase domain-containing protein</fullName>
    </recommendedName>
</protein>
<dbReference type="OMA" id="THEADKE"/>
<reference evidence="2 3" key="1">
    <citation type="submission" date="2012-04" db="EMBL/GenBank/DDBJ databases">
        <title>The Genome Sequence of Saprolegnia declina VS20.</title>
        <authorList>
            <consortium name="The Broad Institute Genome Sequencing Platform"/>
            <person name="Russ C."/>
            <person name="Nusbaum C."/>
            <person name="Tyler B."/>
            <person name="van West P."/>
            <person name="Dieguez-Uribeondo J."/>
            <person name="de Bruijn I."/>
            <person name="Tripathy S."/>
            <person name="Jiang R."/>
            <person name="Young S.K."/>
            <person name="Zeng Q."/>
            <person name="Gargeya S."/>
            <person name="Fitzgerald M."/>
            <person name="Haas B."/>
            <person name="Abouelleil A."/>
            <person name="Alvarado L."/>
            <person name="Arachchi H.M."/>
            <person name="Berlin A."/>
            <person name="Chapman S.B."/>
            <person name="Goldberg J."/>
            <person name="Griggs A."/>
            <person name="Gujja S."/>
            <person name="Hansen M."/>
            <person name="Howarth C."/>
            <person name="Imamovic A."/>
            <person name="Larimer J."/>
            <person name="McCowen C."/>
            <person name="Montmayeur A."/>
            <person name="Murphy C."/>
            <person name="Neiman D."/>
            <person name="Pearson M."/>
            <person name="Priest M."/>
            <person name="Roberts A."/>
            <person name="Saif S."/>
            <person name="Shea T."/>
            <person name="Sisk P."/>
            <person name="Sykes S."/>
            <person name="Wortman J."/>
            <person name="Nusbaum C."/>
            <person name="Birren B."/>
        </authorList>
    </citation>
    <scope>NUCLEOTIDE SEQUENCE [LARGE SCALE GENOMIC DNA]</scope>
    <source>
        <strain evidence="2 3">VS20</strain>
    </source>
</reference>
<dbReference type="eggNOG" id="ENOG502SN7I">
    <property type="taxonomic scope" value="Eukaryota"/>
</dbReference>
<organism evidence="2 3">
    <name type="scientific">Saprolegnia diclina (strain VS20)</name>
    <dbReference type="NCBI Taxonomy" id="1156394"/>
    <lineage>
        <taxon>Eukaryota</taxon>
        <taxon>Sar</taxon>
        <taxon>Stramenopiles</taxon>
        <taxon>Oomycota</taxon>
        <taxon>Saprolegniomycetes</taxon>
        <taxon>Saprolegniales</taxon>
        <taxon>Saprolegniaceae</taxon>
        <taxon>Saprolegnia</taxon>
    </lineage>
</organism>